<keyword evidence="3" id="KW-0175">Coiled coil</keyword>
<dbReference type="InterPro" id="IPR006866">
    <property type="entry name" value="DUF627_N"/>
</dbReference>
<dbReference type="PROSITE" id="PS00028">
    <property type="entry name" value="ZINC_FINGER_C2H2_1"/>
    <property type="match status" value="1"/>
</dbReference>
<dbReference type="InterPro" id="IPR001394">
    <property type="entry name" value="Peptidase_C19_UCH"/>
</dbReference>
<proteinExistence type="predicted"/>
<dbReference type="Pfam" id="PF00443">
    <property type="entry name" value="UCH"/>
    <property type="match status" value="1"/>
</dbReference>
<gene>
    <name evidence="5" type="ORF">MERR_LOCUS22358</name>
</gene>
<dbReference type="InterPro" id="IPR013087">
    <property type="entry name" value="Znf_C2H2_type"/>
</dbReference>
<keyword evidence="6" id="KW-1185">Reference proteome</keyword>
<evidence type="ECO:0000256" key="1">
    <source>
        <dbReference type="ARBA" id="ARBA00022786"/>
    </source>
</evidence>
<name>A0A6D2JDK2_9BRAS</name>
<dbReference type="AlphaFoldDB" id="A0A6D2JDK2"/>
<keyword evidence="2" id="KW-0378">Hydrolase</keyword>
<dbReference type="Proteomes" id="UP000467841">
    <property type="component" value="Unassembled WGS sequence"/>
</dbReference>
<dbReference type="GO" id="GO:0004843">
    <property type="term" value="F:cysteine-type deubiquitinase activity"/>
    <property type="evidence" value="ECO:0007669"/>
    <property type="project" value="InterPro"/>
</dbReference>
<dbReference type="Pfam" id="PF04780">
    <property type="entry name" value="DUF629"/>
    <property type="match status" value="1"/>
</dbReference>
<dbReference type="OrthoDB" id="205782at2759"/>
<dbReference type="InterPro" id="IPR006865">
    <property type="entry name" value="DUF629"/>
</dbReference>
<dbReference type="PANTHER" id="PTHR22975:SF23">
    <property type="entry name" value="F6D8.33-RELATED"/>
    <property type="match status" value="1"/>
</dbReference>
<feature type="coiled-coil region" evidence="3">
    <location>
        <begin position="689"/>
        <end position="725"/>
    </location>
</feature>
<dbReference type="Gene3D" id="3.90.70.10">
    <property type="entry name" value="Cysteine proteinases"/>
    <property type="match status" value="1"/>
</dbReference>
<evidence type="ECO:0000259" key="4">
    <source>
        <dbReference type="PROSITE" id="PS00028"/>
    </source>
</evidence>
<dbReference type="EMBL" id="CACVBM020001151">
    <property type="protein sequence ID" value="CAA7035123.1"/>
    <property type="molecule type" value="Genomic_DNA"/>
</dbReference>
<accession>A0A6D2JDK2</accession>
<evidence type="ECO:0000313" key="5">
    <source>
        <dbReference type="EMBL" id="CAA7035123.1"/>
    </source>
</evidence>
<organism evidence="5 6">
    <name type="scientific">Microthlaspi erraticum</name>
    <dbReference type="NCBI Taxonomy" id="1685480"/>
    <lineage>
        <taxon>Eukaryota</taxon>
        <taxon>Viridiplantae</taxon>
        <taxon>Streptophyta</taxon>
        <taxon>Embryophyta</taxon>
        <taxon>Tracheophyta</taxon>
        <taxon>Spermatophyta</taxon>
        <taxon>Magnoliopsida</taxon>
        <taxon>eudicotyledons</taxon>
        <taxon>Gunneridae</taxon>
        <taxon>Pentapetalae</taxon>
        <taxon>rosids</taxon>
        <taxon>malvids</taxon>
        <taxon>Brassicales</taxon>
        <taxon>Brassicaceae</taxon>
        <taxon>Coluteocarpeae</taxon>
        <taxon>Microthlaspi</taxon>
    </lineage>
</organism>
<protein>
    <recommendedName>
        <fullName evidence="4">C2H2-type domain-containing protein</fullName>
    </recommendedName>
</protein>
<evidence type="ECO:0000313" key="6">
    <source>
        <dbReference type="Proteomes" id="UP000467841"/>
    </source>
</evidence>
<comment type="caution">
    <text evidence="5">The sequence shown here is derived from an EMBL/GenBank/DDBJ whole genome shotgun (WGS) entry which is preliminary data.</text>
</comment>
<feature type="domain" description="C2H2-type" evidence="4">
    <location>
        <begin position="238"/>
        <end position="260"/>
    </location>
</feature>
<evidence type="ECO:0000256" key="3">
    <source>
        <dbReference type="SAM" id="Coils"/>
    </source>
</evidence>
<dbReference type="InterPro" id="IPR052398">
    <property type="entry name" value="Ubiquitin_hydrolase_53/54"/>
</dbReference>
<keyword evidence="1" id="KW-0833">Ubl conjugation pathway</keyword>
<dbReference type="GO" id="GO:0016579">
    <property type="term" value="P:protein deubiquitination"/>
    <property type="evidence" value="ECO:0007669"/>
    <property type="project" value="InterPro"/>
</dbReference>
<reference evidence="5" key="1">
    <citation type="submission" date="2020-01" db="EMBL/GenBank/DDBJ databases">
        <authorList>
            <person name="Mishra B."/>
        </authorList>
    </citation>
    <scope>NUCLEOTIDE SEQUENCE [LARGE SCALE GENOMIC DNA]</scope>
</reference>
<sequence>MEDEECKKLVKTAEDLIAKRELIKALVFTEDSILVHGENEGTSSRLHHEQATAFLHLQIKAENPDVKCAFLLAAIGCYWDAALYSPVCANALHGLASEIGSLHFYKKSMKKAKQGLSLPQTETSRMSSKEQSLWTDQNRGLERIIEDAKSKIASPSTIAGLTRVWEPKKSPETSKDESKGLRSYWLGLDAEIKRDLMKVSIAELRSYAEGVHKREGREALEKALAFAREHKKWRFWQCRTSCSKEMHSAEECKTHLEQEHGADFKPSSENDMVKRIGKDWARKISGGAWEPVDAVAAVEMITNQLEYVKEFTSKSKKRGWSEEWPVAADEKRRKLLNEIKSLLVLLCDRMILSSSIRAWLMDFPVQLLLKLGVSKDVFGSQLAETPQGICFLEYDELDQIQYFLKKIKCERDDGTDLVCRAVDSFWDRTRVQDTIDLDDEFSFVLPDKRLLKKKYVPLDDEGNINLIADPNAHYAEGKVQGDDIISWLVDDSSVDESFFSKPIREHNLDIWMAVLRAVQLTCRTLRSNYAKKKQFSAYEAALTEVENLCMSEWERRRDIPEDQWKSYASLLCDKCEERFNEKSPSSELFLCAVRDVFQGHPSQPIFNSDVNSLRLICERKDVNDDSVVNSTDVLKSAVTFKGLLTGSKILLIDNSRIRLLDNLTKLSVFDYRSYMLRLLKPFLLNEIGKMEYKAKSDAAKAKADILLEEEEKSQAQKKKKNKNKKVFEVAQQITSTSMSIPLDKTAEHDQSANRELEDAVKPEDTIASEMGGLEISSNTDIQDQPTEDDIQDMQNIPGEDPPAEPLEAAVGEAVARYNSALDMTLKALMNIKVLKDDVKQPFHAHPGEQVPSALQNFFTAFSSDMIKNDGVYSYLFRDLLASIEEVTPIDRLTSYADEAFEKILQLWQCWKNSERESLVNRLFTLNENESISCRKCRREQKSPEERFYGTLIAADSIRDLKCAFGDIKFVDILKVDRVDYKMLCDIEKGGCGKTNFVHRTISRCPPIFTIMLEWERTETEEEISETTKALELEIDISRLYQGFEPNTNYRLVSMVGSVEEKECICIAYQEDRWVNLKSDWESVVRFFGERNVRPEILFYEAVRSMA</sequence>
<dbReference type="Pfam" id="PF04781">
    <property type="entry name" value="DUF627"/>
    <property type="match status" value="1"/>
</dbReference>
<dbReference type="PANTHER" id="PTHR22975">
    <property type="entry name" value="UBIQUITIN SPECIFIC PROTEINASE"/>
    <property type="match status" value="1"/>
</dbReference>
<evidence type="ECO:0000256" key="2">
    <source>
        <dbReference type="ARBA" id="ARBA00022801"/>
    </source>
</evidence>